<comment type="caution">
    <text evidence="1">The sequence shown here is derived from an EMBL/GenBank/DDBJ whole genome shotgun (WGS) entry which is preliminary data.</text>
</comment>
<dbReference type="Proteomes" id="UP000789525">
    <property type="component" value="Unassembled WGS sequence"/>
</dbReference>
<organism evidence="1 2">
    <name type="scientific">Acaulospora colombiana</name>
    <dbReference type="NCBI Taxonomy" id="27376"/>
    <lineage>
        <taxon>Eukaryota</taxon>
        <taxon>Fungi</taxon>
        <taxon>Fungi incertae sedis</taxon>
        <taxon>Mucoromycota</taxon>
        <taxon>Glomeromycotina</taxon>
        <taxon>Glomeromycetes</taxon>
        <taxon>Diversisporales</taxon>
        <taxon>Acaulosporaceae</taxon>
        <taxon>Acaulospora</taxon>
    </lineage>
</organism>
<evidence type="ECO:0000313" key="1">
    <source>
        <dbReference type="EMBL" id="CAG8464156.1"/>
    </source>
</evidence>
<name>A0ACA9KBR3_9GLOM</name>
<reference evidence="1" key="1">
    <citation type="submission" date="2021-06" db="EMBL/GenBank/DDBJ databases">
        <authorList>
            <person name="Kallberg Y."/>
            <person name="Tangrot J."/>
            <person name="Rosling A."/>
        </authorList>
    </citation>
    <scope>NUCLEOTIDE SEQUENCE</scope>
    <source>
        <strain evidence="1">CL356</strain>
    </source>
</reference>
<protein>
    <submittedName>
        <fullName evidence="1">3774_t:CDS:1</fullName>
    </submittedName>
</protein>
<keyword evidence="2" id="KW-1185">Reference proteome</keyword>
<dbReference type="EMBL" id="CAJVPT010001536">
    <property type="protein sequence ID" value="CAG8464156.1"/>
    <property type="molecule type" value="Genomic_DNA"/>
</dbReference>
<sequence>MASVASRNLFDILADSEDAESVVSEKEPTPKENVAAQKKVDRSRANPKENRIRHEYPQRGGFKSSPSNNRNEDTRSGVRYFMNEFTSTLCHLLKQHLVIETSVLVYPIVAKKVVIFLAELHGELDPAKEVVVVEEEVVVGVNTTVIVAQADSNDSEKKENQGWGNGASNWGNNQTTEETTTKGETDTNNVTSSWGNETTDNGADSGWGAATAEEQESGAAQESWVAPEETITAEWEQKEESTVANGGDAPVVEQEESFKTLDEYRAEKAPKAQVATLPEARKANEGVDDSQWKDAVPLEKDEEEDVLFAGKELVHVGVDVRVMVLGEKAIGVTAVMDPQKTLAASQCLRRLVTTADCETETISNLGQGKLRNPRHETTKKVDDPVGIVTSLLTDSVQEIVQARDNAINTFKELGLEFIGWYRRYYFLTAPITIRSSQIKNISLLQHSSKSKFNSYSERYQQTSKTPITGSVGVIVSVSSVSCPPINSRTPVVDGMLNSLCAFRTPAENSSDEENAVKSKNGKIWKGKGKECHKVNKLTFNVNRQAYMCPNVMQQLSCALMAILHEAKQIYSGQVLDCDNRNGQRILVDYQYEAFLMNFLKKSVLQLDRSIEQDFRSLAVAKHHVKEIIMKRINEILQRRSVSNENEMQLKRGKIEKLIEKRISKREKDTKISENTDGVIQWLNKGTSNGDQKKNTCENLAPDSGETTSSKTSDAMPQNKIQSFHSSPRQFTPIKESSQFINTIVGNDQEDRGASTDAVFNNKSIDIDALIKKEAVPVSGGAGDECTKKTDKQLLRKLSIDASHTSPPNSKKIKTSSNPTMIDFGGVHVQAAAFPDSKPTFSSNDAMNGSSTHHSNSRSTTSQSSQYSPSAQSTVNSSPTFATIAPLPPTTPPSSSTHINISTTSSSLGTTQNASGIQYSYPYSTNGYRSFHGSEDLPACNGSKPPNNCPQGSGIHLPSIQGLLEISHNISQPPPSPLPNGVMTVDSNSPGLIHSPFSSPMLQSYQNNQFYPFGHQLPKPPNLIQPGTPPSVASIPHPIHQINSNVPPPSANSRHYIPIAPSPSPSNRPPLQSSQPATTIYTSSTRYPSNDSDYHRW</sequence>
<proteinExistence type="predicted"/>
<accession>A0ACA9KBR3</accession>
<gene>
    <name evidence="1" type="ORF">ACOLOM_LOCUS1298</name>
</gene>
<evidence type="ECO:0000313" key="2">
    <source>
        <dbReference type="Proteomes" id="UP000789525"/>
    </source>
</evidence>